<dbReference type="InterPro" id="IPR033719">
    <property type="entry name" value="NAGS_kin"/>
</dbReference>
<dbReference type="Pfam" id="PF00583">
    <property type="entry name" value="Acetyltransf_1"/>
    <property type="match status" value="1"/>
</dbReference>
<comment type="similarity">
    <text evidence="2 8">Belongs to the acetyltransferase family. ArgA subfamily.</text>
</comment>
<reference evidence="10 11" key="1">
    <citation type="submission" date="2018-12" db="EMBL/GenBank/DDBJ databases">
        <authorList>
            <consortium name="Pathogen Informatics"/>
        </authorList>
    </citation>
    <scope>NUCLEOTIDE SEQUENCE [LARGE SCALE GENOMIC DNA]</scope>
    <source>
        <strain evidence="10 11">NCTC12227</strain>
    </source>
</reference>
<dbReference type="GO" id="GO:0004042">
    <property type="term" value="F:L-glutamate N-acetyltransferase activity"/>
    <property type="evidence" value="ECO:0007669"/>
    <property type="project" value="UniProtKB-UniRule"/>
</dbReference>
<dbReference type="Gene3D" id="3.40.1160.10">
    <property type="entry name" value="Acetylglutamate kinase-like"/>
    <property type="match status" value="1"/>
</dbReference>
<dbReference type="Pfam" id="PF00696">
    <property type="entry name" value="AA_kinase"/>
    <property type="match status" value="1"/>
</dbReference>
<dbReference type="AlphaFoldDB" id="A0A3S5BPI7"/>
<keyword evidence="11" id="KW-1185">Reference proteome</keyword>
<dbReference type="HAMAP" id="MF_01105">
    <property type="entry name" value="N_acetyl_glu_synth"/>
    <property type="match status" value="1"/>
</dbReference>
<dbReference type="SUPFAM" id="SSF55729">
    <property type="entry name" value="Acyl-CoA N-acyltransferases (Nat)"/>
    <property type="match status" value="1"/>
</dbReference>
<gene>
    <name evidence="8 10" type="primary">argA</name>
    <name evidence="10" type="ORF">NCTC12227_00217</name>
</gene>
<evidence type="ECO:0000256" key="8">
    <source>
        <dbReference type="HAMAP-Rule" id="MF_01105"/>
    </source>
</evidence>
<comment type="miscellaneous">
    <text evidence="8">In bacteria which possess the bifunctional enzyme ornithine acetyltransferase/N-acetylglutamate synthase (ArgJ), ArgA fulfills an anaplerotic role.</text>
</comment>
<dbReference type="InterPro" id="IPR001048">
    <property type="entry name" value="Asp/Glu/Uridylate_kinase"/>
</dbReference>
<evidence type="ECO:0000256" key="1">
    <source>
        <dbReference type="ARBA" id="ARBA00004925"/>
    </source>
</evidence>
<dbReference type="EC" id="2.3.1.1" evidence="8"/>
<dbReference type="InterPro" id="IPR010167">
    <property type="entry name" value="NH2A_AcTrfase"/>
</dbReference>
<accession>A0A3S5BPI7</accession>
<dbReference type="CDD" id="cd04237">
    <property type="entry name" value="AAK_NAGS-ABP"/>
    <property type="match status" value="1"/>
</dbReference>
<evidence type="ECO:0000256" key="2">
    <source>
        <dbReference type="ARBA" id="ARBA00009145"/>
    </source>
</evidence>
<evidence type="ECO:0000313" key="11">
    <source>
        <dbReference type="Proteomes" id="UP000268229"/>
    </source>
</evidence>
<dbReference type="PANTHER" id="PTHR30602">
    <property type="entry name" value="AMINO-ACID ACETYLTRANSFERASE"/>
    <property type="match status" value="1"/>
</dbReference>
<dbReference type="SUPFAM" id="SSF53633">
    <property type="entry name" value="Carbamate kinase-like"/>
    <property type="match status" value="1"/>
</dbReference>
<dbReference type="Gene3D" id="3.40.630.30">
    <property type="match status" value="1"/>
</dbReference>
<dbReference type="InterPro" id="IPR036393">
    <property type="entry name" value="AceGlu_kinase-like_sf"/>
</dbReference>
<evidence type="ECO:0000256" key="4">
    <source>
        <dbReference type="ARBA" id="ARBA00022605"/>
    </source>
</evidence>
<evidence type="ECO:0000256" key="3">
    <source>
        <dbReference type="ARBA" id="ARBA00022571"/>
    </source>
</evidence>
<keyword evidence="6 8" id="KW-0012">Acyltransferase</keyword>
<sequence length="437" mass="47998">MNTAVDFVRDFREAAPYINYLRGKTLVIGVSSSLLSGSALNTLAADLNLLASLGVRLVVVHGSRAQINALAEADRHTPQYHNGHRITDETTLTYVKQACGMVRSDIEAALSIGISRAPQRGSSLSVAGGNFVTARPYGVIDGIDMGYTGHIRKIDTDSIRQRLDNGALVLISPLGHSLSGKTFNLSMSDIAEAAAIALQAEKLIYLVEQEGILNMQGNVFRNLSAQEARILIETDRHHPAQSRLLQSAINAVESGVQRTHVLSGRQDGSLIGELFSRQGVGTSIACGAFMNIRRAEISDISDIITLIRPLEEQGILLRRSREYLDEHINEFFVLEHDRQIYGCAALKTFAGSSDGELAGLVVSPEARKGGYGELLLEHLINEARARKIRTLFALSTQTGEWFVERGFQTAPVEELPEQRQREYYESGRNSQVFAYYL</sequence>
<comment type="subcellular location">
    <subcellularLocation>
        <location evidence="8">Cytoplasm</location>
    </subcellularLocation>
</comment>
<keyword evidence="3 8" id="KW-0055">Arginine biosynthesis</keyword>
<name>A0A3S5BPI7_9NEIS</name>
<dbReference type="NCBIfam" id="NF003641">
    <property type="entry name" value="PRK05279.1"/>
    <property type="match status" value="1"/>
</dbReference>
<dbReference type="RefSeq" id="WP_126303788.1">
    <property type="nucleotide sequence ID" value="NZ_LR134516.1"/>
</dbReference>
<dbReference type="UniPathway" id="UPA00068">
    <property type="reaction ID" value="UER00106"/>
</dbReference>
<dbReference type="STRING" id="326522.BWD08_00830"/>
<organism evidence="10 11">
    <name type="scientific">Neisseria animaloris</name>
    <dbReference type="NCBI Taxonomy" id="326522"/>
    <lineage>
        <taxon>Bacteria</taxon>
        <taxon>Pseudomonadati</taxon>
        <taxon>Pseudomonadota</taxon>
        <taxon>Betaproteobacteria</taxon>
        <taxon>Neisseriales</taxon>
        <taxon>Neisseriaceae</taxon>
        <taxon>Neisseria</taxon>
    </lineage>
</organism>
<evidence type="ECO:0000259" key="9">
    <source>
        <dbReference type="PROSITE" id="PS51186"/>
    </source>
</evidence>
<feature type="domain" description="N-acetyltransferase" evidence="9">
    <location>
        <begin position="290"/>
        <end position="437"/>
    </location>
</feature>
<dbReference type="GO" id="GO:0006526">
    <property type="term" value="P:L-arginine biosynthetic process"/>
    <property type="evidence" value="ECO:0007669"/>
    <property type="project" value="UniProtKB-UniRule"/>
</dbReference>
<protein>
    <recommendedName>
        <fullName evidence="8">Amino-acid acetyltransferase</fullName>
        <ecNumber evidence="8">2.3.1.1</ecNumber>
    </recommendedName>
    <alternativeName>
        <fullName evidence="8">N-acetylglutamate synthase</fullName>
        <shortName evidence="8">AGS</shortName>
        <shortName evidence="8">NAGS</shortName>
    </alternativeName>
</protein>
<proteinExistence type="inferred from homology"/>
<dbReference type="Proteomes" id="UP000268229">
    <property type="component" value="Chromosome"/>
</dbReference>
<evidence type="ECO:0000313" key="10">
    <source>
        <dbReference type="EMBL" id="VEJ20510.1"/>
    </source>
</evidence>
<evidence type="ECO:0000256" key="7">
    <source>
        <dbReference type="ARBA" id="ARBA00048372"/>
    </source>
</evidence>
<dbReference type="InterPro" id="IPR000182">
    <property type="entry name" value="GNAT_dom"/>
</dbReference>
<comment type="pathway">
    <text evidence="1 8">Amino-acid biosynthesis; L-arginine biosynthesis; N(2)-acetyl-L-ornithine from L-glutamate: step 1/4.</text>
</comment>
<dbReference type="OrthoDB" id="9802238at2"/>
<dbReference type="CDD" id="cd04301">
    <property type="entry name" value="NAT_SF"/>
    <property type="match status" value="1"/>
</dbReference>
<keyword evidence="4 8" id="KW-0028">Amino-acid biosynthesis</keyword>
<dbReference type="PIRSF" id="PIRSF000423">
    <property type="entry name" value="ArgA"/>
    <property type="match status" value="1"/>
</dbReference>
<dbReference type="PANTHER" id="PTHR30602:SF12">
    <property type="entry name" value="AMINO-ACID ACETYLTRANSFERASE NAGS1, CHLOROPLASTIC-RELATED"/>
    <property type="match status" value="1"/>
</dbReference>
<keyword evidence="8" id="KW-0963">Cytoplasm</keyword>
<comment type="catalytic activity">
    <reaction evidence="7 8">
        <text>L-glutamate + acetyl-CoA = N-acetyl-L-glutamate + CoA + H(+)</text>
        <dbReference type="Rhea" id="RHEA:24292"/>
        <dbReference type="ChEBI" id="CHEBI:15378"/>
        <dbReference type="ChEBI" id="CHEBI:29985"/>
        <dbReference type="ChEBI" id="CHEBI:44337"/>
        <dbReference type="ChEBI" id="CHEBI:57287"/>
        <dbReference type="ChEBI" id="CHEBI:57288"/>
        <dbReference type="EC" id="2.3.1.1"/>
    </reaction>
</comment>
<evidence type="ECO:0000256" key="6">
    <source>
        <dbReference type="ARBA" id="ARBA00023315"/>
    </source>
</evidence>
<dbReference type="PROSITE" id="PS51186">
    <property type="entry name" value="GNAT"/>
    <property type="match status" value="1"/>
</dbReference>
<dbReference type="EMBL" id="LR134516">
    <property type="protein sequence ID" value="VEJ20510.1"/>
    <property type="molecule type" value="Genomic_DNA"/>
</dbReference>
<dbReference type="KEGG" id="nani:NCTC12227_00217"/>
<keyword evidence="5 8" id="KW-0808">Transferase</keyword>
<dbReference type="GO" id="GO:0005737">
    <property type="term" value="C:cytoplasm"/>
    <property type="evidence" value="ECO:0007669"/>
    <property type="project" value="UniProtKB-SubCell"/>
</dbReference>
<evidence type="ECO:0000256" key="5">
    <source>
        <dbReference type="ARBA" id="ARBA00022679"/>
    </source>
</evidence>
<dbReference type="NCBIfam" id="TIGR01890">
    <property type="entry name" value="N-Ac-Glu-synth"/>
    <property type="match status" value="1"/>
</dbReference>
<dbReference type="InterPro" id="IPR016181">
    <property type="entry name" value="Acyl_CoA_acyltransferase"/>
</dbReference>